<dbReference type="InterPro" id="IPR022419">
    <property type="entry name" value="Porphobilin_deaminase_cofac_BS"/>
</dbReference>
<dbReference type="InterPro" id="IPR003754">
    <property type="entry name" value="4pyrrol_synth_uPrphyn_synth"/>
</dbReference>
<evidence type="ECO:0000259" key="10">
    <source>
        <dbReference type="Pfam" id="PF02602"/>
    </source>
</evidence>
<dbReference type="CDD" id="cd13646">
    <property type="entry name" value="PBP2_EcHMBS_like"/>
    <property type="match status" value="1"/>
</dbReference>
<dbReference type="Pfam" id="PF01379">
    <property type="entry name" value="Porphobil_deam"/>
    <property type="match status" value="1"/>
</dbReference>
<comment type="cofactor">
    <cofactor evidence="8">
        <name>dipyrromethane</name>
        <dbReference type="ChEBI" id="CHEBI:60342"/>
    </cofactor>
    <text evidence="8">Binds 1 dipyrromethane group covalently.</text>
</comment>
<evidence type="ECO:0000256" key="6">
    <source>
        <dbReference type="ARBA" id="ARBA00023244"/>
    </source>
</evidence>
<organism evidence="12 13">
    <name type="scientific">Maribellus luteus</name>
    <dbReference type="NCBI Taxonomy" id="2305463"/>
    <lineage>
        <taxon>Bacteria</taxon>
        <taxon>Pseudomonadati</taxon>
        <taxon>Bacteroidota</taxon>
        <taxon>Bacteroidia</taxon>
        <taxon>Marinilabiliales</taxon>
        <taxon>Prolixibacteraceae</taxon>
        <taxon>Maribellus</taxon>
    </lineage>
</organism>
<evidence type="ECO:0000256" key="5">
    <source>
        <dbReference type="ARBA" id="ARBA00022679"/>
    </source>
</evidence>
<dbReference type="Gene3D" id="3.30.160.40">
    <property type="entry name" value="Porphobilinogen deaminase, C-terminal domain"/>
    <property type="match status" value="1"/>
</dbReference>
<comment type="function">
    <text evidence="1 8">Tetrapolymerization of the monopyrrole PBG into the hydroxymethylbilane pre-uroporphyrinogen in several discrete steps.</text>
</comment>
<feature type="domain" description="Tetrapyrrole biosynthesis uroporphyrinogen III synthase" evidence="10">
    <location>
        <begin position="333"/>
        <end position="559"/>
    </location>
</feature>
<dbReference type="OrthoDB" id="9815856at2"/>
<reference evidence="12 13" key="1">
    <citation type="submission" date="2018-08" db="EMBL/GenBank/DDBJ databases">
        <title>Pallidiluteibacterium maritimus gen. nov., sp. nov., isolated from coastal sediment.</title>
        <authorList>
            <person name="Zhou L.Y."/>
        </authorList>
    </citation>
    <scope>NUCLEOTIDE SEQUENCE [LARGE SCALE GENOMIC DNA]</scope>
    <source>
        <strain evidence="12 13">XSD2</strain>
    </source>
</reference>
<feature type="modified residue" description="S-(dipyrrolylmethanemethyl)cysteine" evidence="8">
    <location>
        <position position="241"/>
    </location>
</feature>
<dbReference type="SUPFAM" id="SSF69618">
    <property type="entry name" value="HemD-like"/>
    <property type="match status" value="1"/>
</dbReference>
<dbReference type="SUPFAM" id="SSF53850">
    <property type="entry name" value="Periplasmic binding protein-like II"/>
    <property type="match status" value="1"/>
</dbReference>
<feature type="domain" description="Porphobilinogen deaminase C-terminal" evidence="11">
    <location>
        <begin position="227"/>
        <end position="295"/>
    </location>
</feature>
<dbReference type="Gene3D" id="3.40.50.10090">
    <property type="match status" value="2"/>
</dbReference>
<evidence type="ECO:0000256" key="4">
    <source>
        <dbReference type="ARBA" id="ARBA00011245"/>
    </source>
</evidence>
<dbReference type="SUPFAM" id="SSF54782">
    <property type="entry name" value="Porphobilinogen deaminase (hydroxymethylbilane synthase), C-terminal domain"/>
    <property type="match status" value="1"/>
</dbReference>
<keyword evidence="5 8" id="KW-0808">Transferase</keyword>
<dbReference type="CDD" id="cd06578">
    <property type="entry name" value="HemD"/>
    <property type="match status" value="1"/>
</dbReference>
<keyword evidence="13" id="KW-1185">Reference proteome</keyword>
<dbReference type="FunFam" id="3.40.190.10:FF:000005">
    <property type="entry name" value="Porphobilinogen deaminase"/>
    <property type="match status" value="1"/>
</dbReference>
<dbReference type="PROSITE" id="PS00533">
    <property type="entry name" value="PORPHOBILINOGEN_DEAM"/>
    <property type="match status" value="1"/>
</dbReference>
<evidence type="ECO:0000256" key="7">
    <source>
        <dbReference type="ARBA" id="ARBA00048169"/>
    </source>
</evidence>
<evidence type="ECO:0000259" key="11">
    <source>
        <dbReference type="Pfam" id="PF03900"/>
    </source>
</evidence>
<evidence type="ECO:0000313" key="13">
    <source>
        <dbReference type="Proteomes" id="UP000265926"/>
    </source>
</evidence>
<keyword evidence="6 8" id="KW-0627">Porphyrin biosynthesis</keyword>
<comment type="subunit">
    <text evidence="4 8">Monomer.</text>
</comment>
<dbReference type="NCBIfam" id="TIGR00212">
    <property type="entry name" value="hemC"/>
    <property type="match status" value="1"/>
</dbReference>
<evidence type="ECO:0000256" key="8">
    <source>
        <dbReference type="HAMAP-Rule" id="MF_00260"/>
    </source>
</evidence>
<accession>A0A399SVR1</accession>
<dbReference type="GO" id="GO:0004852">
    <property type="term" value="F:uroporphyrinogen-III synthase activity"/>
    <property type="evidence" value="ECO:0007669"/>
    <property type="project" value="InterPro"/>
</dbReference>
<dbReference type="PANTHER" id="PTHR11557:SF0">
    <property type="entry name" value="PORPHOBILINOGEN DEAMINASE"/>
    <property type="match status" value="1"/>
</dbReference>
<dbReference type="GO" id="GO:0005737">
    <property type="term" value="C:cytoplasm"/>
    <property type="evidence" value="ECO:0007669"/>
    <property type="project" value="UniProtKB-UniRule"/>
</dbReference>
<dbReference type="InterPro" id="IPR036803">
    <property type="entry name" value="Porphobilinogen_deaminase_C_sf"/>
</dbReference>
<evidence type="ECO:0000256" key="1">
    <source>
        <dbReference type="ARBA" id="ARBA00002869"/>
    </source>
</evidence>
<dbReference type="EC" id="2.5.1.61" evidence="8"/>
<evidence type="ECO:0000259" key="9">
    <source>
        <dbReference type="Pfam" id="PF01379"/>
    </source>
</evidence>
<dbReference type="Pfam" id="PF02602">
    <property type="entry name" value="HEM4"/>
    <property type="match status" value="1"/>
</dbReference>
<comment type="similarity">
    <text evidence="3 8">Belongs to the HMBS family.</text>
</comment>
<dbReference type="RefSeq" id="WP_119439671.1">
    <property type="nucleotide sequence ID" value="NZ_QWGR01000016.1"/>
</dbReference>
<comment type="caution">
    <text evidence="12">The sequence shown here is derived from an EMBL/GenBank/DDBJ whole genome shotgun (WGS) entry which is preliminary data.</text>
</comment>
<dbReference type="Proteomes" id="UP000265926">
    <property type="component" value="Unassembled WGS sequence"/>
</dbReference>
<comment type="catalytic activity">
    <reaction evidence="7 8">
        <text>4 porphobilinogen + H2O = hydroxymethylbilane + 4 NH4(+)</text>
        <dbReference type="Rhea" id="RHEA:13185"/>
        <dbReference type="ChEBI" id="CHEBI:15377"/>
        <dbReference type="ChEBI" id="CHEBI:28938"/>
        <dbReference type="ChEBI" id="CHEBI:57845"/>
        <dbReference type="ChEBI" id="CHEBI:58126"/>
        <dbReference type="EC" id="2.5.1.61"/>
    </reaction>
</comment>
<evidence type="ECO:0000313" key="12">
    <source>
        <dbReference type="EMBL" id="RIJ46165.1"/>
    </source>
</evidence>
<comment type="miscellaneous">
    <text evidence="8">The porphobilinogen subunits are added to the dipyrromethane group.</text>
</comment>
<dbReference type="FunFam" id="3.40.190.10:FF:000004">
    <property type="entry name" value="Porphobilinogen deaminase"/>
    <property type="match status" value="1"/>
</dbReference>
<feature type="domain" description="Porphobilinogen deaminase N-terminal" evidence="9">
    <location>
        <begin position="5"/>
        <end position="212"/>
    </location>
</feature>
<dbReference type="EMBL" id="QWGR01000016">
    <property type="protein sequence ID" value="RIJ46165.1"/>
    <property type="molecule type" value="Genomic_DNA"/>
</dbReference>
<dbReference type="HAMAP" id="MF_00260">
    <property type="entry name" value="Porphobil_deam"/>
    <property type="match status" value="1"/>
</dbReference>
<dbReference type="Pfam" id="PF03900">
    <property type="entry name" value="Porphobil_deamC"/>
    <property type="match status" value="1"/>
</dbReference>
<comment type="pathway">
    <text evidence="2">Porphyrin-containing compound metabolism; protoporphyrin-IX biosynthesis; coproporphyrinogen-III from 5-aminolevulinate: step 2/4.</text>
</comment>
<dbReference type="InterPro" id="IPR022418">
    <property type="entry name" value="Porphobilinogen_deaminase_C"/>
</dbReference>
<dbReference type="PANTHER" id="PTHR11557">
    <property type="entry name" value="PORPHOBILINOGEN DEAMINASE"/>
    <property type="match status" value="1"/>
</dbReference>
<dbReference type="InterPro" id="IPR036108">
    <property type="entry name" value="4pyrrol_syn_uPrphyn_synt_sf"/>
</dbReference>
<gene>
    <name evidence="8" type="primary">hemC</name>
    <name evidence="12" type="ORF">D1614_19530</name>
</gene>
<evidence type="ECO:0000256" key="2">
    <source>
        <dbReference type="ARBA" id="ARBA00004735"/>
    </source>
</evidence>
<dbReference type="GO" id="GO:0004418">
    <property type="term" value="F:hydroxymethylbilane synthase activity"/>
    <property type="evidence" value="ECO:0007669"/>
    <property type="project" value="UniProtKB-UniRule"/>
</dbReference>
<name>A0A399SVR1_9BACT</name>
<dbReference type="PRINTS" id="PR00151">
    <property type="entry name" value="PORPHBDMNASE"/>
</dbReference>
<dbReference type="GO" id="GO:0006782">
    <property type="term" value="P:protoporphyrinogen IX biosynthetic process"/>
    <property type="evidence" value="ECO:0007669"/>
    <property type="project" value="UniProtKB-UniRule"/>
</dbReference>
<protein>
    <recommendedName>
        <fullName evidence="8">Porphobilinogen deaminase</fullName>
        <shortName evidence="8">PBG</shortName>
        <ecNumber evidence="8">2.5.1.61</ecNumber>
    </recommendedName>
    <alternativeName>
        <fullName evidence="8">Hydroxymethylbilane synthase</fullName>
        <shortName evidence="8">HMBS</shortName>
    </alternativeName>
    <alternativeName>
        <fullName evidence="8">Pre-uroporphyrinogen synthase</fullName>
    </alternativeName>
</protein>
<proteinExistence type="inferred from homology"/>
<sequence>MRKHIRIGTRGSQLALYQAYRVKDALEAKYPELTFEIVVIKTKGDKILDVPLSKIGDKGLFTKELEIAMFNDEIDMAVHSLKDLPTVFPEGTKLGAVLERASAFDALVTKDQRTFEELTSEDIIATSSLRRKAQLLKLNPHLTIVEIRGNVNTRIRKMEEGYCSAMIMAAAGLQRLGMDEHISEVLSPDKMIPACAQGAIAIEILEKDHEIENLLDGINHPETMITSGAERTFLRTLEGGCQIPVGSHSEIEGDTFTITGFISNLDGSVFIKDSASGPVEEANKIANKLAEKLLNEGGKTVLDTIKANIAPQTGELPLKGKTIISTRPVEVGDDLSQLLKAKGANVIEAPMIRIETAVLSGSEKVVLKDLQKFDWVFFTSKNGVIHFFKQLIETNGNTTLPETLKIAVIGEKTAAELDYYGYGPQFISPEATAEEFVAAFKKEYHPEGQQLLLALGNIAGTKLEEQLSEKNDITRLNVYNTLPPVTPGENVQRLIQNNQYNCILFTSPSTVQNFHALMGRDLATPPIIGSIGPVTTQAVQELGWETAFEAAPYNSEGLVSSIIQYFSK</sequence>
<dbReference type="Gene3D" id="3.40.190.10">
    <property type="entry name" value="Periplasmic binding protein-like II"/>
    <property type="match status" value="2"/>
</dbReference>
<dbReference type="InterPro" id="IPR022417">
    <property type="entry name" value="Porphobilin_deaminase_N"/>
</dbReference>
<dbReference type="InterPro" id="IPR000860">
    <property type="entry name" value="HemC"/>
</dbReference>
<evidence type="ECO:0000256" key="3">
    <source>
        <dbReference type="ARBA" id="ARBA00005638"/>
    </source>
</evidence>
<dbReference type="AlphaFoldDB" id="A0A399SVR1"/>